<proteinExistence type="predicted"/>
<accession>A0A3A5MLC5</accession>
<dbReference type="Gene3D" id="1.10.260.40">
    <property type="entry name" value="lambda repressor-like DNA-binding domains"/>
    <property type="match status" value="1"/>
</dbReference>
<protein>
    <submittedName>
        <fullName evidence="2">XRE family transcriptional regulator</fullName>
    </submittedName>
</protein>
<reference evidence="2 3" key="1">
    <citation type="submission" date="2018-09" db="EMBL/GenBank/DDBJ databases">
        <title>Novel species of Cryobacterium.</title>
        <authorList>
            <person name="Liu Q."/>
            <person name="Xin Y.-H."/>
        </authorList>
    </citation>
    <scope>NUCLEOTIDE SEQUENCE [LARGE SCALE GENOMIC DNA]</scope>
    <source>
        <strain evidence="2 3">Hh39</strain>
    </source>
</reference>
<dbReference type="SUPFAM" id="SSF47413">
    <property type="entry name" value="lambda repressor-like DNA-binding domains"/>
    <property type="match status" value="1"/>
</dbReference>
<name>A0A3A5MLC5_9MICO</name>
<gene>
    <name evidence="2" type="ORF">D6T64_05685</name>
</gene>
<sequence length="130" mass="14446">MDHVDSVWVMATRKIELGLMGLTVAHNIRARRRALNLTLEDLSALMNSLNRPMSKATLSQIENTNRRIDVDDFVAFAMALEVTPLDLLEVPSPHPDIAPAADFLNDQAARAENLARLGLEAYAKRIRGLN</sequence>
<organism evidence="2 3">
    <name type="scientific">Cryobacterium melibiosiphilum</name>
    <dbReference type="NCBI Taxonomy" id="995039"/>
    <lineage>
        <taxon>Bacteria</taxon>
        <taxon>Bacillati</taxon>
        <taxon>Actinomycetota</taxon>
        <taxon>Actinomycetes</taxon>
        <taxon>Micrococcales</taxon>
        <taxon>Microbacteriaceae</taxon>
        <taxon>Cryobacterium</taxon>
    </lineage>
</organism>
<dbReference type="Pfam" id="PF01381">
    <property type="entry name" value="HTH_3"/>
    <property type="match status" value="1"/>
</dbReference>
<evidence type="ECO:0000313" key="3">
    <source>
        <dbReference type="Proteomes" id="UP000272015"/>
    </source>
</evidence>
<dbReference type="CDD" id="cd00093">
    <property type="entry name" value="HTH_XRE"/>
    <property type="match status" value="1"/>
</dbReference>
<dbReference type="GO" id="GO:0003677">
    <property type="term" value="F:DNA binding"/>
    <property type="evidence" value="ECO:0007669"/>
    <property type="project" value="InterPro"/>
</dbReference>
<dbReference type="PROSITE" id="PS50943">
    <property type="entry name" value="HTH_CROC1"/>
    <property type="match status" value="1"/>
</dbReference>
<dbReference type="SMART" id="SM00530">
    <property type="entry name" value="HTH_XRE"/>
    <property type="match status" value="1"/>
</dbReference>
<dbReference type="Proteomes" id="UP000272015">
    <property type="component" value="Unassembled WGS sequence"/>
</dbReference>
<dbReference type="InterPro" id="IPR010982">
    <property type="entry name" value="Lambda_DNA-bd_dom_sf"/>
</dbReference>
<feature type="domain" description="HTH cro/C1-type" evidence="1">
    <location>
        <begin position="28"/>
        <end position="87"/>
    </location>
</feature>
<dbReference type="InterPro" id="IPR001387">
    <property type="entry name" value="Cro/C1-type_HTH"/>
</dbReference>
<evidence type="ECO:0000259" key="1">
    <source>
        <dbReference type="PROSITE" id="PS50943"/>
    </source>
</evidence>
<dbReference type="EMBL" id="QZVS01000068">
    <property type="protein sequence ID" value="RJT89825.1"/>
    <property type="molecule type" value="Genomic_DNA"/>
</dbReference>
<evidence type="ECO:0000313" key="2">
    <source>
        <dbReference type="EMBL" id="RJT89825.1"/>
    </source>
</evidence>
<comment type="caution">
    <text evidence="2">The sequence shown here is derived from an EMBL/GenBank/DDBJ whole genome shotgun (WGS) entry which is preliminary data.</text>
</comment>
<keyword evidence="3" id="KW-1185">Reference proteome</keyword>
<dbReference type="OrthoDB" id="4545613at2"/>
<dbReference type="AlphaFoldDB" id="A0A3A5MLC5"/>
<dbReference type="RefSeq" id="WP_119972963.1">
    <property type="nucleotide sequence ID" value="NZ_JBHSQA010000008.1"/>
</dbReference>